<dbReference type="InterPro" id="IPR045057">
    <property type="entry name" value="Gcn5-rel_NAT"/>
</dbReference>
<evidence type="ECO:0000313" key="3">
    <source>
        <dbReference type="EMBL" id="SJN15419.1"/>
    </source>
</evidence>
<dbReference type="CDD" id="cd04301">
    <property type="entry name" value="NAT_SF"/>
    <property type="match status" value="1"/>
</dbReference>
<dbReference type="AlphaFoldDB" id="A0A1R4I6P6"/>
<feature type="domain" description="N-acetyltransferase" evidence="2">
    <location>
        <begin position="6"/>
        <end position="93"/>
    </location>
</feature>
<dbReference type="Proteomes" id="UP000196778">
    <property type="component" value="Unassembled WGS sequence"/>
</dbReference>
<organism evidence="3 4">
    <name type="scientific">Mycetocola reblochoni REB411</name>
    <dbReference type="NCBI Taxonomy" id="1255698"/>
    <lineage>
        <taxon>Bacteria</taxon>
        <taxon>Bacillati</taxon>
        <taxon>Actinomycetota</taxon>
        <taxon>Actinomycetes</taxon>
        <taxon>Micrococcales</taxon>
        <taxon>Microbacteriaceae</taxon>
        <taxon>Mycetocola</taxon>
    </lineage>
</organism>
<gene>
    <name evidence="3" type="ORF">FM119_00065</name>
</gene>
<evidence type="ECO:0000313" key="4">
    <source>
        <dbReference type="Proteomes" id="UP000196778"/>
    </source>
</evidence>
<dbReference type="SUPFAM" id="SSF55729">
    <property type="entry name" value="Acyl-CoA N-acyltransferases (Nat)"/>
    <property type="match status" value="1"/>
</dbReference>
<dbReference type="GO" id="GO:0016747">
    <property type="term" value="F:acyltransferase activity, transferring groups other than amino-acyl groups"/>
    <property type="evidence" value="ECO:0007669"/>
    <property type="project" value="InterPro"/>
</dbReference>
<evidence type="ECO:0000259" key="1">
    <source>
        <dbReference type="PROSITE" id="PS51186"/>
    </source>
</evidence>
<dbReference type="PANTHER" id="PTHR31435:SF9">
    <property type="entry name" value="PROTEIN NATD1"/>
    <property type="match status" value="1"/>
</dbReference>
<dbReference type="PROSITE" id="PS51729">
    <property type="entry name" value="GNAT_YJDJ"/>
    <property type="match status" value="1"/>
</dbReference>
<evidence type="ECO:0000259" key="2">
    <source>
        <dbReference type="PROSITE" id="PS51729"/>
    </source>
</evidence>
<dbReference type="InterPro" id="IPR016181">
    <property type="entry name" value="Acyl_CoA_acyltransferase"/>
</dbReference>
<dbReference type="RefSeq" id="WP_087135656.1">
    <property type="nucleotide sequence ID" value="NZ_FUKR01000001.1"/>
</dbReference>
<keyword evidence="4" id="KW-1185">Reference proteome</keyword>
<reference evidence="4" key="1">
    <citation type="submission" date="2017-02" db="EMBL/GenBank/DDBJ databases">
        <authorList>
            <person name="Dridi B."/>
        </authorList>
    </citation>
    <scope>NUCLEOTIDE SEQUENCE [LARGE SCALE GENOMIC DNA]</scope>
    <source>
        <strain evidence="4">EB411</strain>
    </source>
</reference>
<dbReference type="Gene3D" id="3.40.630.30">
    <property type="match status" value="1"/>
</dbReference>
<dbReference type="PANTHER" id="PTHR31435">
    <property type="entry name" value="PROTEIN NATD1"/>
    <property type="match status" value="1"/>
</dbReference>
<dbReference type="InterPro" id="IPR000182">
    <property type="entry name" value="GNAT_dom"/>
</dbReference>
<dbReference type="Pfam" id="PF14542">
    <property type="entry name" value="Acetyltransf_CG"/>
    <property type="match status" value="1"/>
</dbReference>
<dbReference type="EMBL" id="FUKR01000001">
    <property type="protein sequence ID" value="SJN15419.1"/>
    <property type="molecule type" value="Genomic_DNA"/>
</dbReference>
<name>A0A1R4I6P6_9MICO</name>
<dbReference type="InterPro" id="IPR031165">
    <property type="entry name" value="GNAT_YJDJ"/>
</dbReference>
<dbReference type="PROSITE" id="PS51186">
    <property type="entry name" value="GNAT"/>
    <property type="match status" value="1"/>
</dbReference>
<accession>A0A1R4I6P6</accession>
<dbReference type="OrthoDB" id="5405911at2"/>
<sequence>MSTSITHDADAGRFTLLIDDERAGSLDYSRGDGRVAITHTYTDPAFRGRGIAAELTAHAVRALAEDPGLPIVAACPYVAHWFAQHPERAHLLAGA</sequence>
<feature type="domain" description="N-acetyltransferase" evidence="1">
    <location>
        <begin position="1"/>
        <end position="95"/>
    </location>
</feature>
<proteinExistence type="predicted"/>
<protein>
    <submittedName>
        <fullName evidence="3">Uncharacterized protein</fullName>
    </submittedName>
</protein>